<evidence type="ECO:0000313" key="2">
    <source>
        <dbReference type="EMBL" id="GAA1724819.1"/>
    </source>
</evidence>
<name>A0ABN2JFV4_9MICO</name>
<dbReference type="Proteomes" id="UP001501138">
    <property type="component" value="Unassembled WGS sequence"/>
</dbReference>
<reference evidence="2 3" key="1">
    <citation type="journal article" date="2019" name="Int. J. Syst. Evol. Microbiol.">
        <title>The Global Catalogue of Microorganisms (GCM) 10K type strain sequencing project: providing services to taxonomists for standard genome sequencing and annotation.</title>
        <authorList>
            <consortium name="The Broad Institute Genomics Platform"/>
            <consortium name="The Broad Institute Genome Sequencing Center for Infectious Disease"/>
            <person name="Wu L."/>
            <person name="Ma J."/>
        </authorList>
    </citation>
    <scope>NUCLEOTIDE SEQUENCE [LARGE SCALE GENOMIC DNA]</scope>
    <source>
        <strain evidence="2 3">JCM 15589</strain>
    </source>
</reference>
<dbReference type="Gene3D" id="3.90.25.10">
    <property type="entry name" value="UDP-galactose 4-epimerase, domain 1"/>
    <property type="match status" value="1"/>
</dbReference>
<dbReference type="InterPro" id="IPR036291">
    <property type="entry name" value="NAD(P)-bd_dom_sf"/>
</dbReference>
<keyword evidence="3" id="KW-1185">Reference proteome</keyword>
<dbReference type="PANTHER" id="PTHR43162">
    <property type="match status" value="1"/>
</dbReference>
<dbReference type="RefSeq" id="WP_344248282.1">
    <property type="nucleotide sequence ID" value="NZ_BAAAPM010000003.1"/>
</dbReference>
<proteinExistence type="predicted"/>
<evidence type="ECO:0000259" key="1">
    <source>
        <dbReference type="Pfam" id="PF05368"/>
    </source>
</evidence>
<gene>
    <name evidence="2" type="ORF">GCM10009809_20780</name>
</gene>
<comment type="caution">
    <text evidence="2">The sequence shown here is derived from an EMBL/GenBank/DDBJ whole genome shotgun (WGS) entry which is preliminary data.</text>
</comment>
<dbReference type="PANTHER" id="PTHR43162:SF1">
    <property type="entry name" value="PRESTALK A DIFFERENTIATION PROTEIN A"/>
    <property type="match status" value="1"/>
</dbReference>
<dbReference type="InterPro" id="IPR008030">
    <property type="entry name" value="NmrA-like"/>
</dbReference>
<dbReference type="InterPro" id="IPR051604">
    <property type="entry name" value="Ergot_Alk_Oxidoreductase"/>
</dbReference>
<dbReference type="Pfam" id="PF05368">
    <property type="entry name" value="NmrA"/>
    <property type="match status" value="1"/>
</dbReference>
<accession>A0ABN2JFV4</accession>
<dbReference type="EMBL" id="BAAAPM010000003">
    <property type="protein sequence ID" value="GAA1724819.1"/>
    <property type="molecule type" value="Genomic_DNA"/>
</dbReference>
<sequence length="292" mass="31083">MTILVTGASGNVGSAVVRELEAAGADLRLAVRSPGPADGREVAFDFTDPATWRTAFDGVRSMFLVRPPAIGNVKRDLLPAVAAARDAGVEHVAFLSLQGAEKNKVVPHATVEAWLRASGLAWTFVRASFFHQNLTTTHASDVRDRDEILVPAGRGATAFVDADDVGAVAAAALLDPGRHAGRAWTVTGPRALTYAQVAEILTAELGRPIRYPRPGIPRYARHARRELGMPWGMVAVTTAIYTTARLGLAAGLTGDVRTVLGRDPIDFAEFAHRERGAWLPAPTDSTDPKDAP</sequence>
<dbReference type="Gene3D" id="3.40.50.720">
    <property type="entry name" value="NAD(P)-binding Rossmann-like Domain"/>
    <property type="match status" value="1"/>
</dbReference>
<evidence type="ECO:0000313" key="3">
    <source>
        <dbReference type="Proteomes" id="UP001501138"/>
    </source>
</evidence>
<organism evidence="2 3">
    <name type="scientific">Isoptericola hypogeus</name>
    <dbReference type="NCBI Taxonomy" id="300179"/>
    <lineage>
        <taxon>Bacteria</taxon>
        <taxon>Bacillati</taxon>
        <taxon>Actinomycetota</taxon>
        <taxon>Actinomycetes</taxon>
        <taxon>Micrococcales</taxon>
        <taxon>Promicromonosporaceae</taxon>
        <taxon>Isoptericola</taxon>
    </lineage>
</organism>
<dbReference type="SUPFAM" id="SSF51735">
    <property type="entry name" value="NAD(P)-binding Rossmann-fold domains"/>
    <property type="match status" value="1"/>
</dbReference>
<protein>
    <submittedName>
        <fullName evidence="2">NAD(P)H-binding protein</fullName>
    </submittedName>
</protein>
<feature type="domain" description="NmrA-like" evidence="1">
    <location>
        <begin position="2"/>
        <end position="212"/>
    </location>
</feature>